<accession>A0A2N8KZR0</accession>
<name>A0A2N8KZR0_9BURK</name>
<reference evidence="2 3" key="1">
    <citation type="submission" date="2018-01" db="EMBL/GenBank/DDBJ databases">
        <title>Draft genome sequence of Paucibacter aquatile CR182 isolated from freshwater of the Nakdong River.</title>
        <authorList>
            <person name="Choi A."/>
            <person name="Chung E.J."/>
        </authorList>
    </citation>
    <scope>NUCLEOTIDE SEQUENCE [LARGE SCALE GENOMIC DNA]</scope>
    <source>
        <strain evidence="2 3">CR182</strain>
    </source>
</reference>
<sequence>MIQGCGGGGGGNDTTPEPVKPSSYDLQATMSQYYTKAQSWSLSGTVGAVPVSAVLSVAPKTGTAVFPVNGKAYTYTQQEMKLTVNGQTTNTMGELFFDATVMQTEAVSARSDDTCEQAQTKGSFSRAAKVGDSGANGSGFEYVSCAPGAAVEANYVDTWQLKEEGGRVLLCLNRSSKVVASGFTRVGSQCHQVLADGSLGPFMSLSLITEDGTLSMKTL</sequence>
<proteinExistence type="predicted"/>
<evidence type="ECO:0000256" key="1">
    <source>
        <dbReference type="SAM" id="MobiDB-lite"/>
    </source>
</evidence>
<gene>
    <name evidence="2" type="ORF">C1O66_16435</name>
</gene>
<dbReference type="EMBL" id="POSP01000003">
    <property type="protein sequence ID" value="PND38958.1"/>
    <property type="molecule type" value="Genomic_DNA"/>
</dbReference>
<dbReference type="Proteomes" id="UP000235916">
    <property type="component" value="Unassembled WGS sequence"/>
</dbReference>
<protein>
    <submittedName>
        <fullName evidence="2">Uncharacterized protein</fullName>
    </submittedName>
</protein>
<dbReference type="AlphaFoldDB" id="A0A2N8KZR0"/>
<evidence type="ECO:0000313" key="2">
    <source>
        <dbReference type="EMBL" id="PND38958.1"/>
    </source>
</evidence>
<organism evidence="2 3">
    <name type="scientific">Kinneretia aquatilis</name>
    <dbReference type="NCBI Taxonomy" id="2070761"/>
    <lineage>
        <taxon>Bacteria</taxon>
        <taxon>Pseudomonadati</taxon>
        <taxon>Pseudomonadota</taxon>
        <taxon>Betaproteobacteria</taxon>
        <taxon>Burkholderiales</taxon>
        <taxon>Sphaerotilaceae</taxon>
        <taxon>Roseateles</taxon>
    </lineage>
</organism>
<evidence type="ECO:0000313" key="3">
    <source>
        <dbReference type="Proteomes" id="UP000235916"/>
    </source>
</evidence>
<keyword evidence="3" id="KW-1185">Reference proteome</keyword>
<feature type="compositionally biased region" description="Gly residues" evidence="1">
    <location>
        <begin position="1"/>
        <end position="12"/>
    </location>
</feature>
<comment type="caution">
    <text evidence="2">The sequence shown here is derived from an EMBL/GenBank/DDBJ whole genome shotgun (WGS) entry which is preliminary data.</text>
</comment>
<feature type="region of interest" description="Disordered" evidence="1">
    <location>
        <begin position="1"/>
        <end position="21"/>
    </location>
</feature>